<dbReference type="InterPro" id="IPR035595">
    <property type="entry name" value="UDP_glycos_trans_CS"/>
</dbReference>
<evidence type="ECO:0000256" key="2">
    <source>
        <dbReference type="ARBA" id="ARBA00022676"/>
    </source>
</evidence>
<evidence type="ECO:0000313" key="6">
    <source>
        <dbReference type="Proteomes" id="UP000504604"/>
    </source>
</evidence>
<dbReference type="CDD" id="cd03784">
    <property type="entry name" value="GT1_Gtf-like"/>
    <property type="match status" value="1"/>
</dbReference>
<dbReference type="EC" id="2.4.1.-" evidence="5"/>
<gene>
    <name evidence="7" type="primary">LOC105171980</name>
</gene>
<dbReference type="PANTHER" id="PTHR11926:SF774">
    <property type="entry name" value="UDP-GLYCOSYLTRANSFERASE 85A1-RELATED"/>
    <property type="match status" value="1"/>
</dbReference>
<dbReference type="Pfam" id="PF00201">
    <property type="entry name" value="UDPGT"/>
    <property type="match status" value="1"/>
</dbReference>
<reference evidence="7" key="1">
    <citation type="submission" date="2025-08" db="UniProtKB">
        <authorList>
            <consortium name="RefSeq"/>
        </authorList>
    </citation>
    <scope>IDENTIFICATION</scope>
</reference>
<dbReference type="SUPFAM" id="SSF53756">
    <property type="entry name" value="UDP-Glycosyltransferase/glycogen phosphorylase"/>
    <property type="match status" value="1"/>
</dbReference>
<evidence type="ECO:0000256" key="5">
    <source>
        <dbReference type="RuleBase" id="RU362057"/>
    </source>
</evidence>
<dbReference type="GO" id="GO:0080044">
    <property type="term" value="F:quercetin 7-O-glucosyltransferase activity"/>
    <property type="evidence" value="ECO:0007669"/>
    <property type="project" value="TreeGrafter"/>
</dbReference>
<sequence>MQMEHPKPHAIVIPYPYQGHVTPMINLAIRLASRGFTITFVQTEFIHQFMCKAQNLPAASFDLFAEARKSDLDIRYTTISDGFPLDFDRDLNFNEYWESMFRDFPDRVDEIVVKTMEADVLPETPPFLLVADTFYTWPATIAKKHNMVNVSFWTEPAIVFSLNYHLELLRQNGFSDKTQHGNAENYINYIPGIQSISTRDLMTYLQDPEAIPMLIKIVEKGFEQVKKADFILCNTVEELELETLSALNQKHPTYAIGPINFYTDLTKTSIAKSLWSESDCTQWLNSKPSGSVLYVSFGSIAESNKEEIGELAHGLLISEVYFVWVLRPDIIGGQESDVLPEGFKDVIKNKGLIVPWCNQNMVLSSPATGGFLTHCGWNSILESIWYGVPMICYPFLVDQPTNRKLVVDDWKIGVDLCEGEQVRREEVANQIDILMKGENSVQMKQKIQKVSKKLHDSMDAEGSSCTNFDRFVVDLKAKFCTRSS</sequence>
<dbReference type="Gene3D" id="3.40.50.2000">
    <property type="entry name" value="Glycogen Phosphorylase B"/>
    <property type="match status" value="2"/>
</dbReference>
<dbReference type="InParanoid" id="A0A6I9TZ50"/>
<name>A0A6I9TZ50_SESIN</name>
<evidence type="ECO:0000256" key="3">
    <source>
        <dbReference type="ARBA" id="ARBA00022679"/>
    </source>
</evidence>
<dbReference type="GO" id="GO:0080043">
    <property type="term" value="F:quercetin 3-O-glucosyltransferase activity"/>
    <property type="evidence" value="ECO:0007669"/>
    <property type="project" value="TreeGrafter"/>
</dbReference>
<dbReference type="Proteomes" id="UP000504604">
    <property type="component" value="Linkage group LG10"/>
</dbReference>
<dbReference type="InterPro" id="IPR002213">
    <property type="entry name" value="UDP_glucos_trans"/>
</dbReference>
<dbReference type="FunFam" id="3.40.50.2000:FF:000078">
    <property type="entry name" value="Glycosyltransferase"/>
    <property type="match status" value="1"/>
</dbReference>
<evidence type="ECO:0000256" key="4">
    <source>
        <dbReference type="RuleBase" id="RU003718"/>
    </source>
</evidence>
<organism evidence="6 7">
    <name type="scientific">Sesamum indicum</name>
    <name type="common">Oriental sesame</name>
    <name type="synonym">Sesamum orientale</name>
    <dbReference type="NCBI Taxonomy" id="4182"/>
    <lineage>
        <taxon>Eukaryota</taxon>
        <taxon>Viridiplantae</taxon>
        <taxon>Streptophyta</taxon>
        <taxon>Embryophyta</taxon>
        <taxon>Tracheophyta</taxon>
        <taxon>Spermatophyta</taxon>
        <taxon>Magnoliopsida</taxon>
        <taxon>eudicotyledons</taxon>
        <taxon>Gunneridae</taxon>
        <taxon>Pentapetalae</taxon>
        <taxon>asterids</taxon>
        <taxon>lamiids</taxon>
        <taxon>Lamiales</taxon>
        <taxon>Pedaliaceae</taxon>
        <taxon>Sesamum</taxon>
    </lineage>
</organism>
<dbReference type="GeneID" id="105171980"/>
<dbReference type="OrthoDB" id="5835829at2759"/>
<dbReference type="RefSeq" id="XP_011091585.1">
    <property type="nucleotide sequence ID" value="XM_011093283.2"/>
</dbReference>
<accession>A0A6I9TZ50</accession>
<evidence type="ECO:0000256" key="1">
    <source>
        <dbReference type="ARBA" id="ARBA00009995"/>
    </source>
</evidence>
<protein>
    <recommendedName>
        <fullName evidence="5">Glycosyltransferase</fullName>
        <ecNumber evidence="5">2.4.1.-</ecNumber>
    </recommendedName>
</protein>
<dbReference type="AlphaFoldDB" id="A0A6I9TZ50"/>
<keyword evidence="3 4" id="KW-0808">Transferase</keyword>
<keyword evidence="2 4" id="KW-0328">Glycosyltransferase</keyword>
<keyword evidence="6" id="KW-1185">Reference proteome</keyword>
<proteinExistence type="inferred from homology"/>
<dbReference type="PANTHER" id="PTHR11926">
    <property type="entry name" value="GLUCOSYL/GLUCURONOSYL TRANSFERASES"/>
    <property type="match status" value="1"/>
</dbReference>
<dbReference type="PROSITE" id="PS00375">
    <property type="entry name" value="UDPGT"/>
    <property type="match status" value="1"/>
</dbReference>
<comment type="similarity">
    <text evidence="1 4">Belongs to the UDP-glycosyltransferase family.</text>
</comment>
<evidence type="ECO:0000313" key="7">
    <source>
        <dbReference type="RefSeq" id="XP_011091585.1"/>
    </source>
</evidence>
<dbReference type="KEGG" id="sind:105171980"/>